<comment type="caution">
    <text evidence="1">The sequence shown here is derived from an EMBL/GenBank/DDBJ whole genome shotgun (WGS) entry which is preliminary data.</text>
</comment>
<name>A0A0V1HPZ4_9BILA</name>
<sequence>MIEARNAYMKFMHSKLLYLNNLKLGVVDDDGFMVMWCDQFQLDCDDERFSTNSCCLEIFSN</sequence>
<organism evidence="1 2">
    <name type="scientific">Trichinella zimbabwensis</name>
    <dbReference type="NCBI Taxonomy" id="268475"/>
    <lineage>
        <taxon>Eukaryota</taxon>
        <taxon>Metazoa</taxon>
        <taxon>Ecdysozoa</taxon>
        <taxon>Nematoda</taxon>
        <taxon>Enoplea</taxon>
        <taxon>Dorylaimia</taxon>
        <taxon>Trichinellida</taxon>
        <taxon>Trichinellidae</taxon>
        <taxon>Trichinella</taxon>
    </lineage>
</organism>
<evidence type="ECO:0000313" key="1">
    <source>
        <dbReference type="EMBL" id="KRZ12604.1"/>
    </source>
</evidence>
<dbReference type="EMBL" id="JYDP01000039">
    <property type="protein sequence ID" value="KRZ12604.1"/>
    <property type="molecule type" value="Genomic_DNA"/>
</dbReference>
<proteinExistence type="predicted"/>
<accession>A0A0V1HPZ4</accession>
<dbReference type="Proteomes" id="UP000055024">
    <property type="component" value="Unassembled WGS sequence"/>
</dbReference>
<protein>
    <submittedName>
        <fullName evidence="1">Uncharacterized protein</fullName>
    </submittedName>
</protein>
<reference evidence="1 2" key="1">
    <citation type="submission" date="2015-01" db="EMBL/GenBank/DDBJ databases">
        <title>Evolution of Trichinella species and genotypes.</title>
        <authorList>
            <person name="Korhonen P.K."/>
            <person name="Edoardo P."/>
            <person name="Giuseppe L.R."/>
            <person name="Gasser R.B."/>
        </authorList>
    </citation>
    <scope>NUCLEOTIDE SEQUENCE [LARGE SCALE GENOMIC DNA]</scope>
    <source>
        <strain evidence="1">ISS1029</strain>
    </source>
</reference>
<gene>
    <name evidence="1" type="ORF">T11_12951</name>
</gene>
<evidence type="ECO:0000313" key="2">
    <source>
        <dbReference type="Proteomes" id="UP000055024"/>
    </source>
</evidence>
<dbReference type="AlphaFoldDB" id="A0A0V1HPZ4"/>
<keyword evidence="2" id="KW-1185">Reference proteome</keyword>